<reference evidence="1" key="1">
    <citation type="submission" date="2021-12" db="EMBL/GenBank/DDBJ databases">
        <authorList>
            <person name="Rodrigo-Torres L."/>
            <person name="Arahal R. D."/>
            <person name="Lucena T."/>
        </authorList>
    </citation>
    <scope>NUCLEOTIDE SEQUENCE</scope>
    <source>
        <strain evidence="1">CECT 8858</strain>
    </source>
</reference>
<dbReference type="RefSeq" id="WP_238807889.1">
    <property type="nucleotide sequence ID" value="NZ_CAKLPY010000003.1"/>
</dbReference>
<sequence length="143" mass="16029">MEIQEQIKAYINSQSEPKQHEMLALHQLILQALPVCKLWFFDGKNSENKTVSNPTIGYGVHTIKYTNGKINEWFKIGMSANTTGISVYILGIEDKKYLAQTYGQRLGKASISGYCIKFKTINDINIEVLAEAISTEANQTAKP</sequence>
<dbReference type="EMBL" id="CAKLPY010000003">
    <property type="protein sequence ID" value="CAH0997251.1"/>
    <property type="molecule type" value="Genomic_DNA"/>
</dbReference>
<proteinExistence type="predicted"/>
<evidence type="ECO:0008006" key="3">
    <source>
        <dbReference type="Google" id="ProtNLM"/>
    </source>
</evidence>
<keyword evidence="2" id="KW-1185">Reference proteome</keyword>
<dbReference type="Proteomes" id="UP000837932">
    <property type="component" value="Unassembled WGS sequence"/>
</dbReference>
<name>A0ABM9AUP6_9BACT</name>
<comment type="caution">
    <text evidence="1">The sequence shown here is derived from an EMBL/GenBank/DDBJ whole genome shotgun (WGS) entry which is preliminary data.</text>
</comment>
<gene>
    <name evidence="1" type="ORF">EMA8858_03382</name>
</gene>
<protein>
    <recommendedName>
        <fullName evidence="3">YdhG-like domain-containing protein</fullName>
    </recommendedName>
</protein>
<evidence type="ECO:0000313" key="2">
    <source>
        <dbReference type="Proteomes" id="UP000837932"/>
    </source>
</evidence>
<accession>A0ABM9AUP6</accession>
<organism evidence="1 2">
    <name type="scientific">Emticicia aquatica</name>
    <dbReference type="NCBI Taxonomy" id="1681835"/>
    <lineage>
        <taxon>Bacteria</taxon>
        <taxon>Pseudomonadati</taxon>
        <taxon>Bacteroidota</taxon>
        <taxon>Cytophagia</taxon>
        <taxon>Cytophagales</taxon>
        <taxon>Leadbetterellaceae</taxon>
        <taxon>Emticicia</taxon>
    </lineage>
</organism>
<evidence type="ECO:0000313" key="1">
    <source>
        <dbReference type="EMBL" id="CAH0997251.1"/>
    </source>
</evidence>